<reference evidence="3 4" key="1">
    <citation type="submission" date="2019-08" db="EMBL/GenBank/DDBJ databases">
        <title>Bacillus genomes from the desert of Cuatro Cienegas, Coahuila.</title>
        <authorList>
            <person name="Olmedo-Alvarez G."/>
        </authorList>
    </citation>
    <scope>NUCLEOTIDE SEQUENCE [LARGE SCALE GENOMIC DNA]</scope>
    <source>
        <strain evidence="3 4">CH446_14T</strain>
    </source>
</reference>
<dbReference type="GO" id="GO:0022857">
    <property type="term" value="F:transmembrane transporter activity"/>
    <property type="evidence" value="ECO:0007669"/>
    <property type="project" value="InterPro"/>
</dbReference>
<evidence type="ECO:0000256" key="1">
    <source>
        <dbReference type="ARBA" id="ARBA00004651"/>
    </source>
</evidence>
<dbReference type="Gene3D" id="1.20.1250.20">
    <property type="entry name" value="MFS general substrate transporter like domains"/>
    <property type="match status" value="1"/>
</dbReference>
<accession>A0A5D4REG4</accession>
<dbReference type="GO" id="GO:0005886">
    <property type="term" value="C:plasma membrane"/>
    <property type="evidence" value="ECO:0007669"/>
    <property type="project" value="UniProtKB-SubCell"/>
</dbReference>
<keyword evidence="2" id="KW-0472">Membrane</keyword>
<feature type="transmembrane region" description="Helical" evidence="2">
    <location>
        <begin position="287"/>
        <end position="311"/>
    </location>
</feature>
<sequence length="408" mass="45025">MKYTQNEKLSIYNGLASTISTNAVNGYIPLLAISVLGATNQQMGLISSLPSIIGLLAIIPGAIWINRSPSKKRVAVASTLATRFLFMLILFVPFLPKEYAPWILIGLIGLLNFPGAVSGLSWQSMIGDLVPEKRRGEFFSSRNRYNTIAAMIITFGTGFFLQQFDQSSPLPYQILFAAGFLFALLEVYYLFKHKESPVIKEKPEEAIRPKKLSLAFFSHKPFLTFVICGLLFNFGAQMAWSIFSIYQIKEAGATALWLSLFSVTNQLAQIASIKWWAKAADRKGNSFILFIAAAGMATAPLLTVASANLVYLTLINLWIGLFVSGTNLLLFNQLLNASPEKNRTSYIANYNFLLSLVGFIAPQFGVFLLDHFGMLSAMSITSAVRFAAALSFLFAALTLERKKMLPAL</sequence>
<dbReference type="AlphaFoldDB" id="A0A5D4REG4"/>
<protein>
    <submittedName>
        <fullName evidence="3">MFS transporter</fullName>
    </submittedName>
</protein>
<dbReference type="PANTHER" id="PTHR23526:SF2">
    <property type="entry name" value="MAJOR FACILITATOR SUPERFAMILY (MFS) PROFILE DOMAIN-CONTAINING PROTEIN"/>
    <property type="match status" value="1"/>
</dbReference>
<feature type="transmembrane region" description="Helical" evidence="2">
    <location>
        <begin position="101"/>
        <end position="122"/>
    </location>
</feature>
<name>A0A5D4REG4_9BACI</name>
<feature type="transmembrane region" description="Helical" evidence="2">
    <location>
        <begin position="74"/>
        <end position="95"/>
    </location>
</feature>
<evidence type="ECO:0000256" key="2">
    <source>
        <dbReference type="SAM" id="Phobius"/>
    </source>
</evidence>
<dbReference type="SUPFAM" id="SSF103473">
    <property type="entry name" value="MFS general substrate transporter"/>
    <property type="match status" value="1"/>
</dbReference>
<organism evidence="3 4">
    <name type="scientific">Bacillus infantis</name>
    <dbReference type="NCBI Taxonomy" id="324767"/>
    <lineage>
        <taxon>Bacteria</taxon>
        <taxon>Bacillati</taxon>
        <taxon>Bacillota</taxon>
        <taxon>Bacilli</taxon>
        <taxon>Bacillales</taxon>
        <taxon>Bacillaceae</taxon>
        <taxon>Bacillus</taxon>
    </lineage>
</organism>
<comment type="subcellular location">
    <subcellularLocation>
        <location evidence="1">Cell membrane</location>
        <topology evidence="1">Multi-pass membrane protein</topology>
    </subcellularLocation>
</comment>
<feature type="transmembrane region" description="Helical" evidence="2">
    <location>
        <begin position="170"/>
        <end position="191"/>
    </location>
</feature>
<feature type="transmembrane region" description="Helical" evidence="2">
    <location>
        <begin position="143"/>
        <end position="164"/>
    </location>
</feature>
<dbReference type="InterPro" id="IPR052528">
    <property type="entry name" value="Sugar_transport-like"/>
</dbReference>
<feature type="transmembrane region" description="Helical" evidence="2">
    <location>
        <begin position="255"/>
        <end position="275"/>
    </location>
</feature>
<keyword evidence="2" id="KW-1133">Transmembrane helix</keyword>
<dbReference type="RefSeq" id="WP_148975193.1">
    <property type="nucleotide sequence ID" value="NZ_VTER01000006.1"/>
</dbReference>
<evidence type="ECO:0000313" key="3">
    <source>
        <dbReference type="EMBL" id="TYS47872.1"/>
    </source>
</evidence>
<dbReference type="Proteomes" id="UP000322139">
    <property type="component" value="Unassembled WGS sequence"/>
</dbReference>
<feature type="transmembrane region" description="Helical" evidence="2">
    <location>
        <begin position="43"/>
        <end position="65"/>
    </location>
</feature>
<feature type="transmembrane region" description="Helical" evidence="2">
    <location>
        <begin position="317"/>
        <end position="335"/>
    </location>
</feature>
<dbReference type="InterPro" id="IPR036259">
    <property type="entry name" value="MFS_trans_sf"/>
</dbReference>
<keyword evidence="2" id="KW-0812">Transmembrane</keyword>
<dbReference type="EMBL" id="VTER01000006">
    <property type="protein sequence ID" value="TYS47872.1"/>
    <property type="molecule type" value="Genomic_DNA"/>
</dbReference>
<comment type="caution">
    <text evidence="3">The sequence shown here is derived from an EMBL/GenBank/DDBJ whole genome shotgun (WGS) entry which is preliminary data.</text>
</comment>
<evidence type="ECO:0000313" key="4">
    <source>
        <dbReference type="Proteomes" id="UP000322139"/>
    </source>
</evidence>
<feature type="transmembrane region" description="Helical" evidence="2">
    <location>
        <begin position="375"/>
        <end position="399"/>
    </location>
</feature>
<feature type="transmembrane region" description="Helical" evidence="2">
    <location>
        <begin position="212"/>
        <end position="235"/>
    </location>
</feature>
<proteinExistence type="predicted"/>
<dbReference type="InterPro" id="IPR011701">
    <property type="entry name" value="MFS"/>
</dbReference>
<dbReference type="Pfam" id="PF07690">
    <property type="entry name" value="MFS_1"/>
    <property type="match status" value="1"/>
</dbReference>
<dbReference type="PANTHER" id="PTHR23526">
    <property type="entry name" value="INTEGRAL MEMBRANE TRANSPORT PROTEIN-RELATED"/>
    <property type="match status" value="1"/>
</dbReference>
<gene>
    <name evidence="3" type="ORF">FZD51_13165</name>
</gene>
<feature type="transmembrane region" description="Helical" evidence="2">
    <location>
        <begin position="347"/>
        <end position="369"/>
    </location>
</feature>
<feature type="transmembrane region" description="Helical" evidence="2">
    <location>
        <begin position="12"/>
        <end position="37"/>
    </location>
</feature>